<evidence type="ECO:0000313" key="3">
    <source>
        <dbReference type="EMBL" id="TQV73259.1"/>
    </source>
</evidence>
<proteinExistence type="predicted"/>
<comment type="caution">
    <text evidence="3">The sequence shown here is derived from an EMBL/GenBank/DDBJ whole genome shotgun (WGS) entry which is preliminary data.</text>
</comment>
<evidence type="ECO:0000259" key="2">
    <source>
        <dbReference type="Pfam" id="PF07589"/>
    </source>
</evidence>
<dbReference type="InterPro" id="IPR013424">
    <property type="entry name" value="Ice-binding_C"/>
</dbReference>
<feature type="domain" description="Ice-binding protein C-terminal" evidence="2">
    <location>
        <begin position="189"/>
        <end position="211"/>
    </location>
</feature>
<dbReference type="NCBIfam" id="TIGR02595">
    <property type="entry name" value="PEP_CTERM"/>
    <property type="match status" value="1"/>
</dbReference>
<protein>
    <submittedName>
        <fullName evidence="3">PEP-CTERM sorting domain-containing protein</fullName>
    </submittedName>
</protein>
<name>A0A545T7R2_9PROT</name>
<evidence type="ECO:0000313" key="4">
    <source>
        <dbReference type="Proteomes" id="UP000315252"/>
    </source>
</evidence>
<feature type="chain" id="PRO_5022116975" evidence="1">
    <location>
        <begin position="28"/>
        <end position="221"/>
    </location>
</feature>
<dbReference type="Proteomes" id="UP000315252">
    <property type="component" value="Unassembled WGS sequence"/>
</dbReference>
<dbReference type="AlphaFoldDB" id="A0A545T7R2"/>
<keyword evidence="1" id="KW-0732">Signal</keyword>
<organism evidence="3 4">
    <name type="scientific">Denitrobaculum tricleocarpae</name>
    <dbReference type="NCBI Taxonomy" id="2591009"/>
    <lineage>
        <taxon>Bacteria</taxon>
        <taxon>Pseudomonadati</taxon>
        <taxon>Pseudomonadota</taxon>
        <taxon>Alphaproteobacteria</taxon>
        <taxon>Rhodospirillales</taxon>
        <taxon>Rhodospirillaceae</taxon>
        <taxon>Denitrobaculum</taxon>
    </lineage>
</organism>
<feature type="signal peptide" evidence="1">
    <location>
        <begin position="1"/>
        <end position="27"/>
    </location>
</feature>
<sequence length="221" mass="22342">MRRLKSLTAGLVLALCGFALSVGSAQAAPITFTNISDFVTAAGPAPITNEGFDTEIADGTSITFGNGVVSTLAGGQPSSSQNTVRSGFFQADLSSNASTGALNLIWTLPEPVTGVGLGFAFLGPLQLTIPELGLVVDVIDTLGDTAGFLGVIDSTAAFSQIQFSVPPGNTQSLMAVDNLLLVAAPAMAAVPEPGTLTLFGLGLAGFALARRHGRARGHRAG</sequence>
<evidence type="ECO:0000256" key="1">
    <source>
        <dbReference type="SAM" id="SignalP"/>
    </source>
</evidence>
<gene>
    <name evidence="3" type="ORF">FKG95_24885</name>
</gene>
<dbReference type="Pfam" id="PF07589">
    <property type="entry name" value="PEP-CTERM"/>
    <property type="match status" value="1"/>
</dbReference>
<dbReference type="RefSeq" id="WP_142899159.1">
    <property type="nucleotide sequence ID" value="NZ_ML660062.1"/>
</dbReference>
<keyword evidence="4" id="KW-1185">Reference proteome</keyword>
<accession>A0A545T7R2</accession>
<reference evidence="3 4" key="1">
    <citation type="submission" date="2019-06" db="EMBL/GenBank/DDBJ databases">
        <title>Whole genome sequence for Rhodospirillaceae sp. R148.</title>
        <authorList>
            <person name="Wang G."/>
        </authorList>
    </citation>
    <scope>NUCLEOTIDE SEQUENCE [LARGE SCALE GENOMIC DNA]</scope>
    <source>
        <strain evidence="3 4">R148</strain>
    </source>
</reference>
<dbReference type="EMBL" id="VHSH01000011">
    <property type="protein sequence ID" value="TQV73259.1"/>
    <property type="molecule type" value="Genomic_DNA"/>
</dbReference>